<dbReference type="AlphaFoldDB" id="J9BQ78"/>
<dbReference type="EMBL" id="AMCI01009294">
    <property type="protein sequence ID" value="EJW89735.1"/>
    <property type="molecule type" value="Genomic_DNA"/>
</dbReference>
<gene>
    <name evidence="1" type="ORF">EVA_22156</name>
</gene>
<reference evidence="1" key="1">
    <citation type="journal article" date="2012" name="PLoS ONE">
        <title>Gene sets for utilization of primary and secondary nutrition supplies in the distal gut of endangered iberian lynx.</title>
        <authorList>
            <person name="Alcaide M."/>
            <person name="Messina E."/>
            <person name="Richter M."/>
            <person name="Bargiela R."/>
            <person name="Peplies J."/>
            <person name="Huws S.A."/>
            <person name="Newbold C.J."/>
            <person name="Golyshin P.N."/>
            <person name="Simon M.A."/>
            <person name="Lopez G."/>
            <person name="Yakimov M.M."/>
            <person name="Ferrer M."/>
        </authorList>
    </citation>
    <scope>NUCLEOTIDE SEQUENCE</scope>
</reference>
<protein>
    <submittedName>
        <fullName evidence="1">Uncharacterized protein</fullName>
    </submittedName>
</protein>
<proteinExistence type="predicted"/>
<accession>J9BQ78</accession>
<comment type="caution">
    <text evidence="1">The sequence shown here is derived from an EMBL/GenBank/DDBJ whole genome shotgun (WGS) entry which is preliminary data.</text>
</comment>
<sequence length="90" mass="9830">MLLCKDVAAEYVLLLTNVNKEVAVAQDVLDALYKKGELNAESTVNDKELSEKVTKIFADAVAAQKAHDEDIAKQNANKVLTIVLMHSSMV</sequence>
<evidence type="ECO:0000313" key="1">
    <source>
        <dbReference type="EMBL" id="EJW89735.1"/>
    </source>
</evidence>
<name>J9BQ78_9ZZZZ</name>
<organism evidence="1">
    <name type="scientific">gut metagenome</name>
    <dbReference type="NCBI Taxonomy" id="749906"/>
    <lineage>
        <taxon>unclassified sequences</taxon>
        <taxon>metagenomes</taxon>
        <taxon>organismal metagenomes</taxon>
    </lineage>
</organism>